<reference evidence="1" key="1">
    <citation type="submission" date="2023-07" db="EMBL/GenBank/DDBJ databases">
        <title>A chromosome-level genome assembly of Lolium multiflorum.</title>
        <authorList>
            <person name="Chen Y."/>
            <person name="Copetti D."/>
            <person name="Kolliker R."/>
            <person name="Studer B."/>
        </authorList>
    </citation>
    <scope>NUCLEOTIDE SEQUENCE</scope>
    <source>
        <strain evidence="1">02402/16</strain>
        <tissue evidence="1">Leaf</tissue>
    </source>
</reference>
<gene>
    <name evidence="1" type="ORF">QYE76_010602</name>
</gene>
<evidence type="ECO:0000313" key="2">
    <source>
        <dbReference type="Proteomes" id="UP001231189"/>
    </source>
</evidence>
<protein>
    <submittedName>
        <fullName evidence="1">Uncharacterized protein</fullName>
    </submittedName>
</protein>
<name>A0AAD8X389_LOLMU</name>
<dbReference type="Proteomes" id="UP001231189">
    <property type="component" value="Unassembled WGS sequence"/>
</dbReference>
<evidence type="ECO:0000313" key="1">
    <source>
        <dbReference type="EMBL" id="KAK1693905.1"/>
    </source>
</evidence>
<comment type="caution">
    <text evidence="1">The sequence shown here is derived from an EMBL/GenBank/DDBJ whole genome shotgun (WGS) entry which is preliminary data.</text>
</comment>
<dbReference type="AlphaFoldDB" id="A0AAD8X389"/>
<accession>A0AAD8X389</accession>
<proteinExistence type="predicted"/>
<organism evidence="1 2">
    <name type="scientific">Lolium multiflorum</name>
    <name type="common">Italian ryegrass</name>
    <name type="synonym">Lolium perenne subsp. multiflorum</name>
    <dbReference type="NCBI Taxonomy" id="4521"/>
    <lineage>
        <taxon>Eukaryota</taxon>
        <taxon>Viridiplantae</taxon>
        <taxon>Streptophyta</taxon>
        <taxon>Embryophyta</taxon>
        <taxon>Tracheophyta</taxon>
        <taxon>Spermatophyta</taxon>
        <taxon>Magnoliopsida</taxon>
        <taxon>Liliopsida</taxon>
        <taxon>Poales</taxon>
        <taxon>Poaceae</taxon>
        <taxon>BOP clade</taxon>
        <taxon>Pooideae</taxon>
        <taxon>Poodae</taxon>
        <taxon>Poeae</taxon>
        <taxon>Poeae Chloroplast Group 2 (Poeae type)</taxon>
        <taxon>Loliodinae</taxon>
        <taxon>Loliinae</taxon>
        <taxon>Lolium</taxon>
    </lineage>
</organism>
<keyword evidence="2" id="KW-1185">Reference proteome</keyword>
<sequence>MASWESAEHMPVWPVVEVERSLPGGLRSTVYWGIGGCGISDMRRARFVASSSHHVPVVKSGSRIRSGGKMARMRSIFASRYGSECGTGGEGTRALLRRYPPCRCMSFHPPHGIQIS</sequence>
<dbReference type="EMBL" id="JAUUTY010000001">
    <property type="protein sequence ID" value="KAK1693905.1"/>
    <property type="molecule type" value="Genomic_DNA"/>
</dbReference>